<dbReference type="GO" id="GO:0008233">
    <property type="term" value="F:peptidase activity"/>
    <property type="evidence" value="ECO:0007669"/>
    <property type="project" value="UniProtKB-KW"/>
</dbReference>
<keyword evidence="2 7" id="KW-0645">Protease</keyword>
<evidence type="ECO:0000259" key="6">
    <source>
        <dbReference type="Pfam" id="PF04586"/>
    </source>
</evidence>
<keyword evidence="4" id="KW-0118">Viral capsid assembly</keyword>
<dbReference type="NCBIfam" id="TIGR01543">
    <property type="entry name" value="proheadase_HK97"/>
    <property type="match status" value="1"/>
</dbReference>
<feature type="domain" description="Prohead serine protease" evidence="6">
    <location>
        <begin position="42"/>
        <end position="193"/>
    </location>
</feature>
<keyword evidence="1" id="KW-1188">Viral release from host cell</keyword>
<dbReference type="InterPro" id="IPR054613">
    <property type="entry name" value="Peptidase_S78_dom"/>
</dbReference>
<dbReference type="GO" id="GO:0046797">
    <property type="term" value="P:viral procapsid maturation"/>
    <property type="evidence" value="ECO:0007669"/>
    <property type="project" value="UniProtKB-KW"/>
</dbReference>
<dbReference type="GO" id="GO:0006508">
    <property type="term" value="P:proteolysis"/>
    <property type="evidence" value="ECO:0007669"/>
    <property type="project" value="UniProtKB-KW"/>
</dbReference>
<protein>
    <submittedName>
        <fullName evidence="7">Prohead serine protease</fullName>
    </submittedName>
</protein>
<evidence type="ECO:0000256" key="5">
    <source>
        <dbReference type="ARBA" id="ARBA00023045"/>
    </source>
</evidence>
<dbReference type="Pfam" id="PF04586">
    <property type="entry name" value="Peptidase_S78"/>
    <property type="match status" value="1"/>
</dbReference>
<dbReference type="EMBL" id="BK014730">
    <property type="protein sequence ID" value="DAD73106.1"/>
    <property type="molecule type" value="Genomic_DNA"/>
</dbReference>
<evidence type="ECO:0000256" key="2">
    <source>
        <dbReference type="ARBA" id="ARBA00022670"/>
    </source>
</evidence>
<sequence>MRSEIITDCQAFLMGMFCTRKPQRKEVGIVEMEIRSLAEIQSTDNRTIEGYAMKFNSLSKDLGGFKEIISPQALDTTDLSDVRCFVDHDSSMVLGRTSSQTLELEVDDVGLYFRCQLPNTSYANDLYESIKRGDINECSFGFAVKDDSQTWENQDGMYIRNLNKIDELFEISIVSIPAYEGTDAVLAQRSLKRVINEKEKRKLQIELELLNY</sequence>
<reference evidence="7" key="1">
    <citation type="journal article" date="2021" name="Proc. Natl. Acad. Sci. U.S.A.">
        <title>A Catalog of Tens of Thousands of Viruses from Human Metagenomes Reveals Hidden Associations with Chronic Diseases.</title>
        <authorList>
            <person name="Tisza M.J."/>
            <person name="Buck C.B."/>
        </authorList>
    </citation>
    <scope>NUCLEOTIDE SEQUENCE</scope>
    <source>
        <strain evidence="7">CtRRO23</strain>
    </source>
</reference>
<organism evidence="7">
    <name type="scientific">Siphoviridae sp. ctRRO23</name>
    <dbReference type="NCBI Taxonomy" id="2826334"/>
    <lineage>
        <taxon>Viruses</taxon>
        <taxon>Duplodnaviria</taxon>
        <taxon>Heunggongvirae</taxon>
        <taxon>Uroviricota</taxon>
        <taxon>Caudoviricetes</taxon>
    </lineage>
</organism>
<accession>A0A8S5LT44</accession>
<proteinExistence type="predicted"/>
<keyword evidence="5" id="KW-1273">Viral capsid maturation</keyword>
<evidence type="ECO:0000256" key="3">
    <source>
        <dbReference type="ARBA" id="ARBA00022801"/>
    </source>
</evidence>
<evidence type="ECO:0000256" key="1">
    <source>
        <dbReference type="ARBA" id="ARBA00022612"/>
    </source>
</evidence>
<dbReference type="InterPro" id="IPR006433">
    <property type="entry name" value="Prohead_protease"/>
</dbReference>
<keyword evidence="3" id="KW-0378">Hydrolase</keyword>
<evidence type="ECO:0000313" key="7">
    <source>
        <dbReference type="EMBL" id="DAD73106.1"/>
    </source>
</evidence>
<name>A0A8S5LT44_9CAUD</name>
<evidence type="ECO:0000256" key="4">
    <source>
        <dbReference type="ARBA" id="ARBA00022950"/>
    </source>
</evidence>